<dbReference type="InParanoid" id="A0A0C3G1C9"/>
<protein>
    <submittedName>
        <fullName evidence="2">Uncharacterized protein</fullName>
    </submittedName>
</protein>
<evidence type="ECO:0000256" key="1">
    <source>
        <dbReference type="SAM" id="MobiDB-lite"/>
    </source>
</evidence>
<dbReference type="OrthoDB" id="3255301at2759"/>
<reference evidence="3" key="2">
    <citation type="submission" date="2015-01" db="EMBL/GenBank/DDBJ databases">
        <title>Evolutionary Origins and Diversification of the Mycorrhizal Mutualists.</title>
        <authorList>
            <consortium name="DOE Joint Genome Institute"/>
            <consortium name="Mycorrhizal Genomics Consortium"/>
            <person name="Kohler A."/>
            <person name="Kuo A."/>
            <person name="Nagy L.G."/>
            <person name="Floudas D."/>
            <person name="Copeland A."/>
            <person name="Barry K.W."/>
            <person name="Cichocki N."/>
            <person name="Veneault-Fourrey C."/>
            <person name="LaButti K."/>
            <person name="Lindquist E.A."/>
            <person name="Lipzen A."/>
            <person name="Lundell T."/>
            <person name="Morin E."/>
            <person name="Murat C."/>
            <person name="Riley R."/>
            <person name="Ohm R."/>
            <person name="Sun H."/>
            <person name="Tunlid A."/>
            <person name="Henrissat B."/>
            <person name="Grigoriev I.V."/>
            <person name="Hibbett D.S."/>
            <person name="Martin F."/>
        </authorList>
    </citation>
    <scope>NUCLEOTIDE SEQUENCE [LARGE SCALE GENOMIC DNA]</scope>
    <source>
        <strain evidence="3">F 1598</strain>
    </source>
</reference>
<accession>A0A0C3G1C9</accession>
<gene>
    <name evidence="2" type="ORF">PILCRDRAFT_818105</name>
</gene>
<evidence type="ECO:0000313" key="3">
    <source>
        <dbReference type="Proteomes" id="UP000054166"/>
    </source>
</evidence>
<name>A0A0C3G1C9_PILCF</name>
<feature type="region of interest" description="Disordered" evidence="1">
    <location>
        <begin position="1"/>
        <end position="58"/>
    </location>
</feature>
<organism evidence="2 3">
    <name type="scientific">Piloderma croceum (strain F 1598)</name>
    <dbReference type="NCBI Taxonomy" id="765440"/>
    <lineage>
        <taxon>Eukaryota</taxon>
        <taxon>Fungi</taxon>
        <taxon>Dikarya</taxon>
        <taxon>Basidiomycota</taxon>
        <taxon>Agaricomycotina</taxon>
        <taxon>Agaricomycetes</taxon>
        <taxon>Agaricomycetidae</taxon>
        <taxon>Atheliales</taxon>
        <taxon>Atheliaceae</taxon>
        <taxon>Piloderma</taxon>
    </lineage>
</organism>
<proteinExistence type="predicted"/>
<reference evidence="2 3" key="1">
    <citation type="submission" date="2014-04" db="EMBL/GenBank/DDBJ databases">
        <authorList>
            <consortium name="DOE Joint Genome Institute"/>
            <person name="Kuo A."/>
            <person name="Tarkka M."/>
            <person name="Buscot F."/>
            <person name="Kohler A."/>
            <person name="Nagy L.G."/>
            <person name="Floudas D."/>
            <person name="Copeland A."/>
            <person name="Barry K.W."/>
            <person name="Cichocki N."/>
            <person name="Veneault-Fourrey C."/>
            <person name="LaButti K."/>
            <person name="Lindquist E.A."/>
            <person name="Lipzen A."/>
            <person name="Lundell T."/>
            <person name="Morin E."/>
            <person name="Murat C."/>
            <person name="Sun H."/>
            <person name="Tunlid A."/>
            <person name="Henrissat B."/>
            <person name="Grigoriev I.V."/>
            <person name="Hibbett D.S."/>
            <person name="Martin F."/>
            <person name="Nordberg H.P."/>
            <person name="Cantor M.N."/>
            <person name="Hua S.X."/>
        </authorList>
    </citation>
    <scope>NUCLEOTIDE SEQUENCE [LARGE SCALE GENOMIC DNA]</scope>
    <source>
        <strain evidence="2 3">F 1598</strain>
    </source>
</reference>
<dbReference type="AlphaFoldDB" id="A0A0C3G1C9"/>
<keyword evidence="3" id="KW-1185">Reference proteome</keyword>
<evidence type="ECO:0000313" key="2">
    <source>
        <dbReference type="EMBL" id="KIM84536.1"/>
    </source>
</evidence>
<sequence length="109" mass="11724">MATTAVSGYHSPLNAPRSTSFVSSPLASSPSRKLSITIPASRPQPARNPSFPPSRPLRPFASIAQSIAPPKRGSPMLNAKKPVKLIEQPKNHKGTFLLNLTQAELSRQD</sequence>
<feature type="compositionally biased region" description="Low complexity" evidence="1">
    <location>
        <begin position="18"/>
        <end position="35"/>
    </location>
</feature>
<dbReference type="HOGENOM" id="CLU_172714_0_0_1"/>
<dbReference type="Proteomes" id="UP000054166">
    <property type="component" value="Unassembled WGS sequence"/>
</dbReference>
<dbReference type="EMBL" id="KN832987">
    <property type="protein sequence ID" value="KIM84536.1"/>
    <property type="molecule type" value="Genomic_DNA"/>
</dbReference>